<dbReference type="InterPro" id="IPR005872">
    <property type="entry name" value="SUI1_arc_bac"/>
</dbReference>
<dbReference type="InterPro" id="IPR001950">
    <property type="entry name" value="SUI1"/>
</dbReference>
<keyword evidence="5" id="KW-0396">Initiation factor</keyword>
<dbReference type="PROSITE" id="PS50296">
    <property type="entry name" value="SUI1"/>
    <property type="match status" value="1"/>
</dbReference>
<keyword evidence="2" id="KW-0648">Protein biosynthesis</keyword>
<evidence type="ECO:0000259" key="4">
    <source>
        <dbReference type="PROSITE" id="PS50296"/>
    </source>
</evidence>
<keyword evidence="6" id="KW-1185">Reference proteome</keyword>
<dbReference type="AlphaFoldDB" id="A0A518BEH1"/>
<dbReference type="GO" id="GO:0006417">
    <property type="term" value="P:regulation of translation"/>
    <property type="evidence" value="ECO:0007669"/>
    <property type="project" value="UniProtKB-KW"/>
</dbReference>
<dbReference type="SUPFAM" id="SSF55159">
    <property type="entry name" value="eIF1-like"/>
    <property type="match status" value="1"/>
</dbReference>
<dbReference type="GO" id="GO:0003743">
    <property type="term" value="F:translation initiation factor activity"/>
    <property type="evidence" value="ECO:0007669"/>
    <property type="project" value="UniProtKB-KW"/>
</dbReference>
<gene>
    <name evidence="5" type="ORF">Pla133_04070</name>
</gene>
<accession>A0A518BEH1</accession>
<feature type="region of interest" description="Disordered" evidence="3">
    <location>
        <begin position="1"/>
        <end position="48"/>
    </location>
</feature>
<evidence type="ECO:0000256" key="2">
    <source>
        <dbReference type="ARBA" id="ARBA00022917"/>
    </source>
</evidence>
<dbReference type="KEGG" id="pbap:Pla133_04070"/>
<dbReference type="RefSeq" id="WP_419192038.1">
    <property type="nucleotide sequence ID" value="NZ_CP036287.1"/>
</dbReference>
<name>A0A518BEH1_9BACT</name>
<dbReference type="EMBL" id="CP036287">
    <property type="protein sequence ID" value="QDU65342.1"/>
    <property type="molecule type" value="Genomic_DNA"/>
</dbReference>
<reference evidence="5 6" key="1">
    <citation type="submission" date="2019-02" db="EMBL/GenBank/DDBJ databases">
        <title>Deep-cultivation of Planctomycetes and their phenomic and genomic characterization uncovers novel biology.</title>
        <authorList>
            <person name="Wiegand S."/>
            <person name="Jogler M."/>
            <person name="Boedeker C."/>
            <person name="Pinto D."/>
            <person name="Vollmers J."/>
            <person name="Rivas-Marin E."/>
            <person name="Kohn T."/>
            <person name="Peeters S.H."/>
            <person name="Heuer A."/>
            <person name="Rast P."/>
            <person name="Oberbeckmann S."/>
            <person name="Bunk B."/>
            <person name="Jeske O."/>
            <person name="Meyerdierks A."/>
            <person name="Storesund J.E."/>
            <person name="Kallscheuer N."/>
            <person name="Luecker S."/>
            <person name="Lage O.M."/>
            <person name="Pohl T."/>
            <person name="Merkel B.J."/>
            <person name="Hornburger P."/>
            <person name="Mueller R.-W."/>
            <person name="Bruemmer F."/>
            <person name="Labrenz M."/>
            <person name="Spormann A.M."/>
            <person name="Op den Camp H."/>
            <person name="Overmann J."/>
            <person name="Amann R."/>
            <person name="Jetten M.S.M."/>
            <person name="Mascher T."/>
            <person name="Medema M.H."/>
            <person name="Devos D.P."/>
            <person name="Kaster A.-K."/>
            <person name="Ovreas L."/>
            <person name="Rohde M."/>
            <person name="Galperin M.Y."/>
            <person name="Jogler C."/>
        </authorList>
    </citation>
    <scope>NUCLEOTIDE SEQUENCE [LARGE SCALE GENOMIC DNA]</scope>
    <source>
        <strain evidence="5 6">Pla133</strain>
    </source>
</reference>
<organism evidence="5 6">
    <name type="scientific">Engelhardtia mirabilis</name>
    <dbReference type="NCBI Taxonomy" id="2528011"/>
    <lineage>
        <taxon>Bacteria</taxon>
        <taxon>Pseudomonadati</taxon>
        <taxon>Planctomycetota</taxon>
        <taxon>Planctomycetia</taxon>
        <taxon>Planctomycetia incertae sedis</taxon>
        <taxon>Engelhardtia</taxon>
    </lineage>
</organism>
<evidence type="ECO:0000256" key="1">
    <source>
        <dbReference type="ARBA" id="ARBA00022845"/>
    </source>
</evidence>
<dbReference type="CDD" id="cd11567">
    <property type="entry name" value="YciH_like"/>
    <property type="match status" value="1"/>
</dbReference>
<dbReference type="InterPro" id="IPR036877">
    <property type="entry name" value="SUI1_dom_sf"/>
</dbReference>
<keyword evidence="1" id="KW-0810">Translation regulation</keyword>
<proteinExistence type="predicted"/>
<evidence type="ECO:0000313" key="6">
    <source>
        <dbReference type="Proteomes" id="UP000316921"/>
    </source>
</evidence>
<dbReference type="Proteomes" id="UP000316921">
    <property type="component" value="Chromosome"/>
</dbReference>
<evidence type="ECO:0000313" key="5">
    <source>
        <dbReference type="EMBL" id="QDU65342.1"/>
    </source>
</evidence>
<dbReference type="Pfam" id="PF01253">
    <property type="entry name" value="SUI1"/>
    <property type="match status" value="1"/>
</dbReference>
<sequence>MKPKRPQDDAPDGLVHNPFAALRPQGAAPIPETAPQPTGDEAPAAAGGGKLVVQREKRGRAGKTVTRVSGLVGDPEALALLARELKRALGCGASVEGTDVILQGAQTERAAKWLREQRGARVTIGN</sequence>
<evidence type="ECO:0000256" key="3">
    <source>
        <dbReference type="SAM" id="MobiDB-lite"/>
    </source>
</evidence>
<protein>
    <submittedName>
        <fullName evidence="5">Translation initiation factor Sui1</fullName>
    </submittedName>
</protein>
<dbReference type="Gene3D" id="3.30.780.10">
    <property type="entry name" value="SUI1-like domain"/>
    <property type="match status" value="1"/>
</dbReference>
<feature type="domain" description="SUI1" evidence="4">
    <location>
        <begin position="52"/>
        <end position="118"/>
    </location>
</feature>